<organism evidence="9 10">
    <name type="scientific">Asticcacaulis excentricus</name>
    <dbReference type="NCBI Taxonomy" id="78587"/>
    <lineage>
        <taxon>Bacteria</taxon>
        <taxon>Pseudomonadati</taxon>
        <taxon>Pseudomonadota</taxon>
        <taxon>Alphaproteobacteria</taxon>
        <taxon>Caulobacterales</taxon>
        <taxon>Caulobacteraceae</taxon>
        <taxon>Asticcacaulis</taxon>
    </lineage>
</organism>
<feature type="chain" id="PRO_5018197843" evidence="5">
    <location>
        <begin position="20"/>
        <end position="543"/>
    </location>
</feature>
<name>A0A3G9FY95_9CAUL</name>
<keyword evidence="3" id="KW-0186">Copper</keyword>
<dbReference type="PANTHER" id="PTHR11709">
    <property type="entry name" value="MULTI-COPPER OXIDASE"/>
    <property type="match status" value="1"/>
</dbReference>
<accession>A0A3G9FY95</accession>
<dbReference type="InterPro" id="IPR006376">
    <property type="entry name" value="Cu-R_CopA"/>
</dbReference>
<keyword evidence="1" id="KW-0479">Metal-binding</keyword>
<dbReference type="CDD" id="cd13874">
    <property type="entry name" value="CuRO_2_CopA"/>
    <property type="match status" value="1"/>
</dbReference>
<feature type="compositionally biased region" description="Basic and acidic residues" evidence="4">
    <location>
        <begin position="532"/>
        <end position="543"/>
    </location>
</feature>
<dbReference type="InterPro" id="IPR002355">
    <property type="entry name" value="Cu_oxidase_Cu_BS"/>
</dbReference>
<dbReference type="InterPro" id="IPR011707">
    <property type="entry name" value="Cu-oxidase-like_N"/>
</dbReference>
<dbReference type="NCBIfam" id="TIGR01480">
    <property type="entry name" value="copper_res_A"/>
    <property type="match status" value="1"/>
</dbReference>
<dbReference type="InterPro" id="IPR001117">
    <property type="entry name" value="Cu-oxidase_2nd"/>
</dbReference>
<evidence type="ECO:0000256" key="3">
    <source>
        <dbReference type="ARBA" id="ARBA00023008"/>
    </source>
</evidence>
<evidence type="ECO:0000256" key="2">
    <source>
        <dbReference type="ARBA" id="ARBA00023002"/>
    </source>
</evidence>
<dbReference type="InterPro" id="IPR034279">
    <property type="entry name" value="CuRO_3_CopA"/>
</dbReference>
<feature type="domain" description="Plastocyanin-like" evidence="7">
    <location>
        <begin position="406"/>
        <end position="515"/>
    </location>
</feature>
<proteinExistence type="predicted"/>
<dbReference type="PANTHER" id="PTHR11709:SF394">
    <property type="entry name" value="FI03373P-RELATED"/>
    <property type="match status" value="1"/>
</dbReference>
<evidence type="ECO:0000259" key="8">
    <source>
        <dbReference type="Pfam" id="PF07732"/>
    </source>
</evidence>
<dbReference type="PROSITE" id="PS00080">
    <property type="entry name" value="MULTICOPPER_OXIDASE2"/>
    <property type="match status" value="1"/>
</dbReference>
<dbReference type="OrthoDB" id="9757546at2"/>
<reference evidence="10" key="2">
    <citation type="journal article" date="2017" name="Plant Physiol. Biochem.">
        <title>Differential oxidative and antioxidative response of duckweed Lemna minor toward plant growth promoting/inhibiting bacteria.</title>
        <authorList>
            <person name="Ishizawa H."/>
            <person name="Kuroda M."/>
            <person name="Morikawa M."/>
            <person name="Ike M."/>
        </authorList>
    </citation>
    <scope>NUCLEOTIDE SEQUENCE [LARGE SCALE GENOMIC DNA]</scope>
    <source>
        <strain evidence="10">M6</strain>
    </source>
</reference>
<dbReference type="Pfam" id="PF07732">
    <property type="entry name" value="Cu-oxidase_3"/>
    <property type="match status" value="1"/>
</dbReference>
<dbReference type="PROSITE" id="PS00079">
    <property type="entry name" value="MULTICOPPER_OXIDASE1"/>
    <property type="match status" value="2"/>
</dbReference>
<dbReference type="GO" id="GO:0016491">
    <property type="term" value="F:oxidoreductase activity"/>
    <property type="evidence" value="ECO:0007669"/>
    <property type="project" value="UniProtKB-KW"/>
</dbReference>
<dbReference type="Gene3D" id="2.60.40.420">
    <property type="entry name" value="Cupredoxins - blue copper proteins"/>
    <property type="match status" value="3"/>
</dbReference>
<evidence type="ECO:0000256" key="5">
    <source>
        <dbReference type="SAM" id="SignalP"/>
    </source>
</evidence>
<evidence type="ECO:0000313" key="10">
    <source>
        <dbReference type="Proteomes" id="UP000278756"/>
    </source>
</evidence>
<dbReference type="InterPro" id="IPR045087">
    <property type="entry name" value="Cu-oxidase_fam"/>
</dbReference>
<keyword evidence="5" id="KW-0732">Signal</keyword>
<protein>
    <submittedName>
        <fullName evidence="9">Multicopper oxidase</fullName>
    </submittedName>
</protein>
<dbReference type="RefSeq" id="WP_126420318.1">
    <property type="nucleotide sequence ID" value="NZ_AP018827.1"/>
</dbReference>
<dbReference type="Proteomes" id="UP000278756">
    <property type="component" value="Chromosome 1"/>
</dbReference>
<dbReference type="InterPro" id="IPR033138">
    <property type="entry name" value="Cu_oxidase_CS"/>
</dbReference>
<dbReference type="CDD" id="cd13896">
    <property type="entry name" value="CuRO_3_CopA"/>
    <property type="match status" value="1"/>
</dbReference>
<dbReference type="GO" id="GO:0042597">
    <property type="term" value="C:periplasmic space"/>
    <property type="evidence" value="ECO:0007669"/>
    <property type="project" value="InterPro"/>
</dbReference>
<dbReference type="Pfam" id="PF00394">
    <property type="entry name" value="Cu-oxidase"/>
    <property type="match status" value="1"/>
</dbReference>
<dbReference type="SUPFAM" id="SSF49503">
    <property type="entry name" value="Cupredoxins"/>
    <property type="match status" value="3"/>
</dbReference>
<evidence type="ECO:0000256" key="1">
    <source>
        <dbReference type="ARBA" id="ARBA00022723"/>
    </source>
</evidence>
<dbReference type="EMBL" id="AP018827">
    <property type="protein sequence ID" value="BBF80082.1"/>
    <property type="molecule type" value="Genomic_DNA"/>
</dbReference>
<feature type="region of interest" description="Disordered" evidence="4">
    <location>
        <begin position="521"/>
        <end position="543"/>
    </location>
</feature>
<feature type="domain" description="Plastocyanin-like" evidence="6">
    <location>
        <begin position="150"/>
        <end position="310"/>
    </location>
</feature>
<evidence type="ECO:0000313" key="9">
    <source>
        <dbReference type="EMBL" id="BBF80082.1"/>
    </source>
</evidence>
<evidence type="ECO:0000259" key="6">
    <source>
        <dbReference type="Pfam" id="PF00394"/>
    </source>
</evidence>
<gene>
    <name evidence="9" type="ORF">EM6_0660</name>
</gene>
<dbReference type="InterPro" id="IPR034282">
    <property type="entry name" value="CuRO_2_CopA"/>
</dbReference>
<sequence>MKSMLLAGFFSLCASVALAETRTYDLTISQVQSTVGGKPVPKIAVNGTIPGPVLRFTEGDEAVIHVTNRLKTPTSVHWHGLLLPGVMDGAPGFNGFKGIAPGETFTYRFPVRQSGTYWYHSHSLGQEADGLYAGIVIAPKTPDPIQADRDYVVLLSDYHQDSAARIQANLKKSSDYYQYKRRTVGDLLKGAHQEGLGKALKSAGEWGKMRMLPTDLSDVTGYRFLVNGLTNAQNWTGLFRPGERVRLRFINASAMTMYDVRIPGLKMTVVAADGRPVQPVEVDEFRFGNAETYDVIVTPREDRAYTIAAESLDREGFALGTLAPREGMTGDIPAHRPRAVLRMGDMNMDVMMRDDPNMDMSQMDHDSGWADTGAPKGAVVLDYAQLKSLTPQSDTRAPTRFIKVVLGGSMERYIWTINGRTFSPQDGIALGYNERVRLIYVNETMMAHPLHLHGMFVQLENGQDTDRLPDKHTVIVPPGQTVSVLLSATEPGDWPYHCHLMFHMQSGMMTTLRVAAPEAGFVPPAAQPAPDHTSHGEGHHAHH</sequence>
<dbReference type="InterPro" id="IPR011706">
    <property type="entry name" value="Cu-oxidase_C"/>
</dbReference>
<dbReference type="AlphaFoldDB" id="A0A3G9FY95"/>
<dbReference type="GO" id="GO:0005507">
    <property type="term" value="F:copper ion binding"/>
    <property type="evidence" value="ECO:0007669"/>
    <property type="project" value="InterPro"/>
</dbReference>
<evidence type="ECO:0000259" key="7">
    <source>
        <dbReference type="Pfam" id="PF07731"/>
    </source>
</evidence>
<dbReference type="InterPro" id="IPR008972">
    <property type="entry name" value="Cupredoxin"/>
</dbReference>
<keyword evidence="2" id="KW-0560">Oxidoreductase</keyword>
<evidence type="ECO:0000256" key="4">
    <source>
        <dbReference type="SAM" id="MobiDB-lite"/>
    </source>
</evidence>
<reference evidence="10" key="1">
    <citation type="journal article" date="2017" name="Biotechnol. Biofuels">
        <title>Evaluation of environmental bacterial communities as a factor affecting the growth of duckweed Lemna minor.</title>
        <authorList>
            <person name="Ishizawa H."/>
            <person name="Kuroda M."/>
            <person name="Morikawa M."/>
            <person name="Ike M."/>
        </authorList>
    </citation>
    <scope>NUCLEOTIDE SEQUENCE [LARGE SCALE GENOMIC DNA]</scope>
    <source>
        <strain evidence="10">M6</strain>
    </source>
</reference>
<dbReference type="Pfam" id="PF07731">
    <property type="entry name" value="Cu-oxidase_2"/>
    <property type="match status" value="1"/>
</dbReference>
<feature type="signal peptide" evidence="5">
    <location>
        <begin position="1"/>
        <end position="19"/>
    </location>
</feature>
<feature type="domain" description="Plastocyanin-like" evidence="8">
    <location>
        <begin position="31"/>
        <end position="140"/>
    </location>
</feature>